<name>A0A9D3WQ44_9SAUR</name>
<evidence type="ECO:0000313" key="2">
    <source>
        <dbReference type="Proteomes" id="UP000827986"/>
    </source>
</evidence>
<protein>
    <submittedName>
        <fullName evidence="1">Uncharacterized protein</fullName>
    </submittedName>
</protein>
<accession>A0A9D3WQ44</accession>
<dbReference type="AlphaFoldDB" id="A0A9D3WQ44"/>
<keyword evidence="2" id="KW-1185">Reference proteome</keyword>
<proteinExistence type="predicted"/>
<gene>
    <name evidence="1" type="ORF">KIL84_023493</name>
</gene>
<dbReference type="Proteomes" id="UP000827986">
    <property type="component" value="Unassembled WGS sequence"/>
</dbReference>
<organism evidence="1 2">
    <name type="scientific">Mauremys mutica</name>
    <name type="common">yellowpond turtle</name>
    <dbReference type="NCBI Taxonomy" id="74926"/>
    <lineage>
        <taxon>Eukaryota</taxon>
        <taxon>Metazoa</taxon>
        <taxon>Chordata</taxon>
        <taxon>Craniata</taxon>
        <taxon>Vertebrata</taxon>
        <taxon>Euteleostomi</taxon>
        <taxon>Archelosauria</taxon>
        <taxon>Testudinata</taxon>
        <taxon>Testudines</taxon>
        <taxon>Cryptodira</taxon>
        <taxon>Durocryptodira</taxon>
        <taxon>Testudinoidea</taxon>
        <taxon>Geoemydidae</taxon>
        <taxon>Geoemydinae</taxon>
        <taxon>Mauremys</taxon>
    </lineage>
</organism>
<dbReference type="EMBL" id="JAHDVG010000488">
    <property type="protein sequence ID" value="KAH1165934.1"/>
    <property type="molecule type" value="Genomic_DNA"/>
</dbReference>
<evidence type="ECO:0000313" key="1">
    <source>
        <dbReference type="EMBL" id="KAH1165934.1"/>
    </source>
</evidence>
<comment type="caution">
    <text evidence="1">The sequence shown here is derived from an EMBL/GenBank/DDBJ whole genome shotgun (WGS) entry which is preliminary data.</text>
</comment>
<reference evidence="1" key="1">
    <citation type="submission" date="2021-09" db="EMBL/GenBank/DDBJ databases">
        <title>The genome of Mauremys mutica provides insights into the evolution of semi-aquatic lifestyle.</title>
        <authorList>
            <person name="Gong S."/>
            <person name="Gao Y."/>
        </authorList>
    </citation>
    <scope>NUCLEOTIDE SEQUENCE</scope>
    <source>
        <strain evidence="1">MM-2020</strain>
        <tissue evidence="1">Muscle</tissue>
    </source>
</reference>
<sequence>MKWNRITLTSWPTRAPSSGGAVSAGGRWWQRWGCYGGLEIQAAEQTGPCSDKGLLSMRLFFFKLTNSTCGCFLLFVRLLRTPAHVQLPFPTCPWFWGARALGSRSLPGSVSRAQSPPGVLPRASMEAKCVGRGYFCD</sequence>